<keyword evidence="2" id="KW-1185">Reference proteome</keyword>
<accession>A0ABN3V4L6</accession>
<dbReference type="EMBL" id="BAAAUX010000005">
    <property type="protein sequence ID" value="GAA2778210.1"/>
    <property type="molecule type" value="Genomic_DNA"/>
</dbReference>
<organism evidence="1 2">
    <name type="scientific">Saccharopolyspora taberi</name>
    <dbReference type="NCBI Taxonomy" id="60895"/>
    <lineage>
        <taxon>Bacteria</taxon>
        <taxon>Bacillati</taxon>
        <taxon>Actinomycetota</taxon>
        <taxon>Actinomycetes</taxon>
        <taxon>Pseudonocardiales</taxon>
        <taxon>Pseudonocardiaceae</taxon>
        <taxon>Saccharopolyspora</taxon>
    </lineage>
</organism>
<dbReference type="SUPFAM" id="SSF57938">
    <property type="entry name" value="DnaJ/Hsp40 cysteine-rich domain"/>
    <property type="match status" value="1"/>
</dbReference>
<dbReference type="RefSeq" id="WP_344678123.1">
    <property type="nucleotide sequence ID" value="NZ_BAAAUX010000005.1"/>
</dbReference>
<evidence type="ECO:0000313" key="2">
    <source>
        <dbReference type="Proteomes" id="UP001500979"/>
    </source>
</evidence>
<dbReference type="Proteomes" id="UP001500979">
    <property type="component" value="Unassembled WGS sequence"/>
</dbReference>
<comment type="caution">
    <text evidence="1">The sequence shown here is derived from an EMBL/GenBank/DDBJ whole genome shotgun (WGS) entry which is preliminary data.</text>
</comment>
<proteinExistence type="predicted"/>
<dbReference type="Gene3D" id="6.20.20.10">
    <property type="match status" value="1"/>
</dbReference>
<dbReference type="InterPro" id="IPR036410">
    <property type="entry name" value="HSP_DnaJ_Cys-rich_dom_sf"/>
</dbReference>
<gene>
    <name evidence="1" type="ORF">GCM10010470_09280</name>
</gene>
<evidence type="ECO:0000313" key="1">
    <source>
        <dbReference type="EMBL" id="GAA2778210.1"/>
    </source>
</evidence>
<reference evidence="1 2" key="1">
    <citation type="journal article" date="2019" name="Int. J. Syst. Evol. Microbiol.">
        <title>The Global Catalogue of Microorganisms (GCM) 10K type strain sequencing project: providing services to taxonomists for standard genome sequencing and annotation.</title>
        <authorList>
            <consortium name="The Broad Institute Genomics Platform"/>
            <consortium name="The Broad Institute Genome Sequencing Center for Infectious Disease"/>
            <person name="Wu L."/>
            <person name="Ma J."/>
        </authorList>
    </citation>
    <scope>NUCLEOTIDE SEQUENCE [LARGE SCALE GENOMIC DNA]</scope>
    <source>
        <strain evidence="1 2">JCM 9383</strain>
    </source>
</reference>
<protein>
    <submittedName>
        <fullName evidence="1">Uncharacterized protein</fullName>
    </submittedName>
</protein>
<sequence>MAKFLDARQLPSAACRRTNPATGGLWPQPLLASNALIGGVPGQGKTSVSRQIALTRAVAAVDERMECLICEGTGKFRGRDCSACNGDGKL</sequence>
<name>A0ABN3V4L6_9PSEU</name>